<sequence>MENETEIRVLDEVGSTNDEALSLGRAGAAHGLAVAARRQTAGRGRRGHAWDSPAGNLYLSVVLRPNVGPERLSGLAAVCGLGALEALSALGATDVLLKWPNDLLARGRKISGILVEAARDTRGETFAACGIGVNVERAPRGLGATCLEELGAQVTLPALAQGLRARLCERCDAWAASIRALVEKDGPLTPVLDDYLAHLAWLGESVVALSPAGDALCTGRLATIDAWGRAVLETPYGTRAFSAEQASLRPLA</sequence>
<proteinExistence type="predicted"/>
<dbReference type="InterPro" id="IPR004408">
    <property type="entry name" value="Biotin_CoA_COase_ligase"/>
</dbReference>
<dbReference type="InterPro" id="IPR004143">
    <property type="entry name" value="BPL_LPL_catalytic"/>
</dbReference>
<dbReference type="GO" id="GO:0004077">
    <property type="term" value="F:biotin--[biotin carboxyl-carrier protein] ligase activity"/>
    <property type="evidence" value="ECO:0007669"/>
    <property type="project" value="UniProtKB-EC"/>
</dbReference>
<dbReference type="AlphaFoldDB" id="A0A921KKG1"/>
<dbReference type="Proteomes" id="UP000697330">
    <property type="component" value="Unassembled WGS sequence"/>
</dbReference>
<accession>A0A921KKG1</accession>
<name>A0A921KKG1_9ACTN</name>
<dbReference type="PANTHER" id="PTHR12835">
    <property type="entry name" value="BIOTIN PROTEIN LIGASE"/>
    <property type="match status" value="1"/>
</dbReference>
<dbReference type="NCBIfam" id="TIGR00121">
    <property type="entry name" value="birA_ligase"/>
    <property type="match status" value="1"/>
</dbReference>
<organism evidence="3 4">
    <name type="scientific">Thermophilibacter provencensis</name>
    <dbReference type="NCBI Taxonomy" id="1852386"/>
    <lineage>
        <taxon>Bacteria</taxon>
        <taxon>Bacillati</taxon>
        <taxon>Actinomycetota</taxon>
        <taxon>Coriobacteriia</taxon>
        <taxon>Coriobacteriales</taxon>
        <taxon>Atopobiaceae</taxon>
        <taxon>Thermophilibacter</taxon>
    </lineage>
</organism>
<comment type="caution">
    <text evidence="3">The sequence shown here is derived from an EMBL/GenBank/DDBJ whole genome shotgun (WGS) entry which is preliminary data.</text>
</comment>
<dbReference type="InterPro" id="IPR045864">
    <property type="entry name" value="aa-tRNA-synth_II/BPL/LPL"/>
</dbReference>
<protein>
    <submittedName>
        <fullName evidence="3">Biotin--[acetyl-CoA-carboxylase] ligase</fullName>
        <ecNumber evidence="3">6.3.4.15</ecNumber>
    </submittedName>
</protein>
<dbReference type="Pfam" id="PF03099">
    <property type="entry name" value="BPL_LplA_LipB"/>
    <property type="match status" value="1"/>
</dbReference>
<dbReference type="EC" id="6.3.4.15" evidence="3"/>
<evidence type="ECO:0000313" key="3">
    <source>
        <dbReference type="EMBL" id="HJF44214.1"/>
    </source>
</evidence>
<feature type="domain" description="BPL/LPL catalytic" evidence="2">
    <location>
        <begin position="1"/>
        <end position="175"/>
    </location>
</feature>
<reference evidence="3" key="2">
    <citation type="submission" date="2021-09" db="EMBL/GenBank/DDBJ databases">
        <authorList>
            <person name="Gilroy R."/>
        </authorList>
    </citation>
    <scope>NUCLEOTIDE SEQUENCE</scope>
    <source>
        <strain evidence="3">CHK124-7917</strain>
    </source>
</reference>
<reference evidence="3" key="1">
    <citation type="journal article" date="2021" name="PeerJ">
        <title>Extensive microbial diversity within the chicken gut microbiome revealed by metagenomics and culture.</title>
        <authorList>
            <person name="Gilroy R."/>
            <person name="Ravi A."/>
            <person name="Getino M."/>
            <person name="Pursley I."/>
            <person name="Horton D.L."/>
            <person name="Alikhan N.F."/>
            <person name="Baker D."/>
            <person name="Gharbi K."/>
            <person name="Hall N."/>
            <person name="Watson M."/>
            <person name="Adriaenssens E.M."/>
            <person name="Foster-Nyarko E."/>
            <person name="Jarju S."/>
            <person name="Secka A."/>
            <person name="Antonio M."/>
            <person name="Oren A."/>
            <person name="Chaudhuri R.R."/>
            <person name="La Ragione R."/>
            <person name="Hildebrand F."/>
            <person name="Pallen M.J."/>
        </authorList>
    </citation>
    <scope>NUCLEOTIDE SEQUENCE</scope>
    <source>
        <strain evidence="3">CHK124-7917</strain>
    </source>
</reference>
<dbReference type="GO" id="GO:0005737">
    <property type="term" value="C:cytoplasm"/>
    <property type="evidence" value="ECO:0007669"/>
    <property type="project" value="TreeGrafter"/>
</dbReference>
<evidence type="ECO:0000313" key="4">
    <source>
        <dbReference type="Proteomes" id="UP000697330"/>
    </source>
</evidence>
<dbReference type="RefSeq" id="WP_274958336.1">
    <property type="nucleotide sequence ID" value="NZ_DYWQ01000005.1"/>
</dbReference>
<dbReference type="EMBL" id="DYWQ01000005">
    <property type="protein sequence ID" value="HJF44214.1"/>
    <property type="molecule type" value="Genomic_DNA"/>
</dbReference>
<dbReference type="Gene3D" id="3.30.930.10">
    <property type="entry name" value="Bira Bifunctional Protein, Domain 2"/>
    <property type="match status" value="1"/>
</dbReference>
<evidence type="ECO:0000256" key="1">
    <source>
        <dbReference type="ARBA" id="ARBA00022598"/>
    </source>
</evidence>
<evidence type="ECO:0000259" key="2">
    <source>
        <dbReference type="PROSITE" id="PS51733"/>
    </source>
</evidence>
<dbReference type="CDD" id="cd16442">
    <property type="entry name" value="BPL"/>
    <property type="match status" value="1"/>
</dbReference>
<gene>
    <name evidence="3" type="ORF">K8U72_00290</name>
</gene>
<keyword evidence="1 3" id="KW-0436">Ligase</keyword>
<dbReference type="SUPFAM" id="SSF55681">
    <property type="entry name" value="Class II aaRS and biotin synthetases"/>
    <property type="match status" value="1"/>
</dbReference>
<dbReference type="PANTHER" id="PTHR12835:SF5">
    <property type="entry name" value="BIOTIN--PROTEIN LIGASE"/>
    <property type="match status" value="1"/>
</dbReference>
<dbReference type="PROSITE" id="PS51733">
    <property type="entry name" value="BPL_LPL_CATALYTIC"/>
    <property type="match status" value="1"/>
</dbReference>